<dbReference type="AlphaFoldDB" id="A0A3M7SZ12"/>
<gene>
    <name evidence="1" type="ORF">BpHYR1_038774</name>
</gene>
<keyword evidence="2" id="KW-1185">Reference proteome</keyword>
<comment type="caution">
    <text evidence="1">The sequence shown here is derived from an EMBL/GenBank/DDBJ whole genome shotgun (WGS) entry which is preliminary data.</text>
</comment>
<accession>A0A3M7SZ12</accession>
<evidence type="ECO:0000313" key="2">
    <source>
        <dbReference type="Proteomes" id="UP000276133"/>
    </source>
</evidence>
<dbReference type="EMBL" id="REGN01000563">
    <property type="protein sequence ID" value="RNA41014.1"/>
    <property type="molecule type" value="Genomic_DNA"/>
</dbReference>
<name>A0A3M7SZ12_BRAPC</name>
<protein>
    <submittedName>
        <fullName evidence="1">Uncharacterized protein</fullName>
    </submittedName>
</protein>
<proteinExistence type="predicted"/>
<evidence type="ECO:0000313" key="1">
    <source>
        <dbReference type="EMBL" id="RNA41014.1"/>
    </source>
</evidence>
<reference evidence="1 2" key="1">
    <citation type="journal article" date="2018" name="Sci. Rep.">
        <title>Genomic signatures of local adaptation to the degree of environmental predictability in rotifers.</title>
        <authorList>
            <person name="Franch-Gras L."/>
            <person name="Hahn C."/>
            <person name="Garcia-Roger E.M."/>
            <person name="Carmona M.J."/>
            <person name="Serra M."/>
            <person name="Gomez A."/>
        </authorList>
    </citation>
    <scope>NUCLEOTIDE SEQUENCE [LARGE SCALE GENOMIC DNA]</scope>
    <source>
        <strain evidence="1">HYR1</strain>
    </source>
</reference>
<sequence>MKELNKKQHLVNALEQFLPIDNFAFHNSLLCINYLKFISLKKIIYWTKNICLEKSRPSNVHGTQISIIIYFNQCVYMSFDRQWKSLNLGAICNPLFGMHSFQSASDILQISTLALIVSPVSFDLYAGVFHSTKGS</sequence>
<dbReference type="Proteomes" id="UP000276133">
    <property type="component" value="Unassembled WGS sequence"/>
</dbReference>
<organism evidence="1 2">
    <name type="scientific">Brachionus plicatilis</name>
    <name type="common">Marine rotifer</name>
    <name type="synonym">Brachionus muelleri</name>
    <dbReference type="NCBI Taxonomy" id="10195"/>
    <lineage>
        <taxon>Eukaryota</taxon>
        <taxon>Metazoa</taxon>
        <taxon>Spiralia</taxon>
        <taxon>Gnathifera</taxon>
        <taxon>Rotifera</taxon>
        <taxon>Eurotatoria</taxon>
        <taxon>Monogononta</taxon>
        <taxon>Pseudotrocha</taxon>
        <taxon>Ploima</taxon>
        <taxon>Brachionidae</taxon>
        <taxon>Brachionus</taxon>
    </lineage>
</organism>